<proteinExistence type="predicted"/>
<organism evidence="6 7">
    <name type="scientific">Hydrocarboniclastica marina</name>
    <dbReference type="NCBI Taxonomy" id="2259620"/>
    <lineage>
        <taxon>Bacteria</taxon>
        <taxon>Pseudomonadati</taxon>
        <taxon>Pseudomonadota</taxon>
        <taxon>Gammaproteobacteria</taxon>
        <taxon>Alteromonadales</taxon>
        <taxon>Alteromonadaceae</taxon>
        <taxon>Hydrocarboniclastica</taxon>
    </lineage>
</organism>
<dbReference type="GO" id="GO:0046872">
    <property type="term" value="F:metal ion binding"/>
    <property type="evidence" value="ECO:0007669"/>
    <property type="project" value="UniProtKB-KW"/>
</dbReference>
<dbReference type="KEGG" id="hmi:soil367_17595"/>
<keyword evidence="2 4" id="KW-0479">Metal-binding</keyword>
<evidence type="ECO:0000256" key="1">
    <source>
        <dbReference type="ARBA" id="ARBA00022617"/>
    </source>
</evidence>
<dbReference type="InterPro" id="IPR036909">
    <property type="entry name" value="Cyt_c-like_dom_sf"/>
</dbReference>
<sequence>MRDGLKRPRGLGRLLPALLLASIPLLGLGKTAHASEALFGEHCAACHGTEAQGTPGLAPPLAYPALWQGLGQDAAGYLAGVVRHGLSGRLQSQGQVYSGLVMPPQSQLTIDEIASLTEYVLKLSGVDRAVSPGEVEKTLSVARSHRQLRALRPTAL</sequence>
<keyword evidence="7" id="KW-1185">Reference proteome</keyword>
<evidence type="ECO:0000259" key="5">
    <source>
        <dbReference type="PROSITE" id="PS51007"/>
    </source>
</evidence>
<gene>
    <name evidence="6" type="ORF">soil367_17595</name>
</gene>
<dbReference type="Gene3D" id="1.10.760.10">
    <property type="entry name" value="Cytochrome c-like domain"/>
    <property type="match status" value="1"/>
</dbReference>
<name>A0A4P7XKK5_9ALTE</name>
<keyword evidence="3 4" id="KW-0408">Iron</keyword>
<accession>A0A4P7XKK5</accession>
<evidence type="ECO:0000313" key="6">
    <source>
        <dbReference type="EMBL" id="QCF27588.1"/>
    </source>
</evidence>
<dbReference type="EMBL" id="CP031093">
    <property type="protein sequence ID" value="QCF27588.1"/>
    <property type="molecule type" value="Genomic_DNA"/>
</dbReference>
<keyword evidence="1 4" id="KW-0349">Heme</keyword>
<dbReference type="RefSeq" id="WP_136550300.1">
    <property type="nucleotide sequence ID" value="NZ_CP031093.1"/>
</dbReference>
<reference evidence="6 7" key="1">
    <citation type="submission" date="2018-07" db="EMBL/GenBank/DDBJ databases">
        <title>Marsedoiliclastica nanhaica gen. nov. sp. nov., a novel marine hydrocarbonoclastic bacterium isolated from an in-situ enriched hydrocarbon-degrading consortium in deep-sea sediment.</title>
        <authorList>
            <person name="Dong C."/>
            <person name="Ma T."/>
            <person name="Liu R."/>
            <person name="Shao Z."/>
        </authorList>
    </citation>
    <scope>NUCLEOTIDE SEQUENCE [LARGE SCALE GENOMIC DNA]</scope>
    <source>
        <strain evidence="7">soil36-7</strain>
    </source>
</reference>
<dbReference type="OrthoDB" id="9757546at2"/>
<evidence type="ECO:0000313" key="7">
    <source>
        <dbReference type="Proteomes" id="UP000298049"/>
    </source>
</evidence>
<evidence type="ECO:0000256" key="2">
    <source>
        <dbReference type="ARBA" id="ARBA00022723"/>
    </source>
</evidence>
<feature type="domain" description="Cytochrome c" evidence="5">
    <location>
        <begin position="30"/>
        <end position="124"/>
    </location>
</feature>
<dbReference type="PROSITE" id="PS51007">
    <property type="entry name" value="CYTC"/>
    <property type="match status" value="1"/>
</dbReference>
<dbReference type="InterPro" id="IPR009056">
    <property type="entry name" value="Cyt_c-like_dom"/>
</dbReference>
<dbReference type="Proteomes" id="UP000298049">
    <property type="component" value="Chromosome"/>
</dbReference>
<dbReference type="SUPFAM" id="SSF46626">
    <property type="entry name" value="Cytochrome c"/>
    <property type="match status" value="1"/>
</dbReference>
<dbReference type="AlphaFoldDB" id="A0A4P7XKK5"/>
<dbReference type="GO" id="GO:0009055">
    <property type="term" value="F:electron transfer activity"/>
    <property type="evidence" value="ECO:0007669"/>
    <property type="project" value="InterPro"/>
</dbReference>
<evidence type="ECO:0000256" key="3">
    <source>
        <dbReference type="ARBA" id="ARBA00023004"/>
    </source>
</evidence>
<protein>
    <submittedName>
        <fullName evidence="6">Cytochrome c</fullName>
    </submittedName>
</protein>
<dbReference type="Pfam" id="PF00034">
    <property type="entry name" value="Cytochrom_C"/>
    <property type="match status" value="1"/>
</dbReference>
<evidence type="ECO:0000256" key="4">
    <source>
        <dbReference type="PROSITE-ProRule" id="PRU00433"/>
    </source>
</evidence>
<dbReference type="GO" id="GO:0020037">
    <property type="term" value="F:heme binding"/>
    <property type="evidence" value="ECO:0007669"/>
    <property type="project" value="InterPro"/>
</dbReference>